<keyword evidence="2" id="KW-0808">Transferase</keyword>
<dbReference type="RefSeq" id="WP_045362980.1">
    <property type="nucleotide sequence ID" value="NZ_AP018150.1"/>
</dbReference>
<name>A0A2Z6ETR6_9BURK</name>
<proteinExistence type="inferred from homology"/>
<dbReference type="PIRSF" id="PIRSF015557">
    <property type="entry name" value="UCP015557"/>
    <property type="match status" value="1"/>
</dbReference>
<comment type="function">
    <text evidence="3">Protein-arginine rhamnosyltransferase that catalyzes the transfer of a single rhamnose to elongation factor P (EF-P) on 'Lys-32', a modification required for EF-P-dependent rescue of polyproline stalled ribosomes.</text>
</comment>
<protein>
    <recommendedName>
        <fullName evidence="5">Protein-arginine rhamnosyltransferase</fullName>
    </recommendedName>
    <alternativeName>
        <fullName evidence="6">EF-P arginine rhamnosyltransferase</fullName>
    </alternativeName>
</protein>
<keyword evidence="9" id="KW-1185">Reference proteome</keyword>
<evidence type="ECO:0000256" key="1">
    <source>
        <dbReference type="ARBA" id="ARBA00022676"/>
    </source>
</evidence>
<gene>
    <name evidence="8" type="ORF">MCB1EB_0658</name>
</gene>
<accession>A0A2Z6ETR6</accession>
<comment type="catalytic activity">
    <reaction evidence="7">
        <text>dTDP-beta-L-rhamnose + L-arginyl-[protein] = N(omega)-(alpha-L-rhamnosyl)-L-arginyl-[protein] + dTDP + H(+)</text>
        <dbReference type="Rhea" id="RHEA:66692"/>
        <dbReference type="Rhea" id="RHEA-COMP:10532"/>
        <dbReference type="Rhea" id="RHEA-COMP:17096"/>
        <dbReference type="ChEBI" id="CHEBI:15378"/>
        <dbReference type="ChEBI" id="CHEBI:29965"/>
        <dbReference type="ChEBI" id="CHEBI:57510"/>
        <dbReference type="ChEBI" id="CHEBI:58369"/>
        <dbReference type="ChEBI" id="CHEBI:167445"/>
    </reaction>
    <physiologicalReaction direction="left-to-right" evidence="7">
        <dbReference type="Rhea" id="RHEA:66693"/>
    </physiologicalReaction>
</comment>
<dbReference type="InterPro" id="IPR016633">
    <property type="entry name" value="EarP"/>
</dbReference>
<evidence type="ECO:0000313" key="9">
    <source>
        <dbReference type="Proteomes" id="UP000282597"/>
    </source>
</evidence>
<sequence length="387" mass="43107">MPSCDIFCTVIDNFGDIGTSWRLARQLAAERGWRIRLWVDKLQAFSRLCPTIDPQARTQQVGDIIVEQWSTDSDIEPHIEAADIVIEAFACNPPPAYIAAMADRATHQRPPVWINLEYLSSEPWVADFHLKSSPHPSYPLRKTFFFPGLVTGTGGVLRESALLTSQQAFIASPNARTRYCTELGIPPAAAQSTLVSLFSYENTNLEILLSAWRESATPLTCIAPDGLISSAIARFLGMPTLTVGTVATRGNLTVCAVPFVEQNRYDPLLWACDLNFVRGEDSFVRAQWAQKPFVWQLYSQQDNAHYVKLEAALAAYALGLPADARLALTRFWRNWNTASSSSGSLDWNDFWQHRNTLAQHALAWAQSLVKLGDLASNLAQFCESQLK</sequence>
<dbReference type="EMBL" id="AP018150">
    <property type="protein sequence ID" value="BBE08819.1"/>
    <property type="molecule type" value="Genomic_DNA"/>
</dbReference>
<evidence type="ECO:0000256" key="5">
    <source>
        <dbReference type="ARBA" id="ARBA00024416"/>
    </source>
</evidence>
<dbReference type="NCBIfam" id="TIGR03837">
    <property type="entry name" value="efp_Arg_rhamno"/>
    <property type="match status" value="1"/>
</dbReference>
<organism evidence="8 9">
    <name type="scientific">Mycoavidus cysteinexigens</name>
    <dbReference type="NCBI Taxonomy" id="1553431"/>
    <lineage>
        <taxon>Bacteria</taxon>
        <taxon>Pseudomonadati</taxon>
        <taxon>Pseudomonadota</taxon>
        <taxon>Betaproteobacteria</taxon>
        <taxon>Burkholderiales</taxon>
        <taxon>Burkholderiaceae</taxon>
        <taxon>Mycoavidus</taxon>
    </lineage>
</organism>
<dbReference type="GO" id="GO:0106361">
    <property type="term" value="F:protein-arginine rhamnosyltransferase activity"/>
    <property type="evidence" value="ECO:0007669"/>
    <property type="project" value="InterPro"/>
</dbReference>
<evidence type="ECO:0000256" key="6">
    <source>
        <dbReference type="ARBA" id="ARBA00030025"/>
    </source>
</evidence>
<dbReference type="Proteomes" id="UP000282597">
    <property type="component" value="Chromosome"/>
</dbReference>
<evidence type="ECO:0000256" key="7">
    <source>
        <dbReference type="ARBA" id="ARBA00048472"/>
    </source>
</evidence>
<comment type="similarity">
    <text evidence="4">Belongs to the glycosyltransferase 104 family.</text>
</comment>
<evidence type="ECO:0000256" key="4">
    <source>
        <dbReference type="ARBA" id="ARBA00024346"/>
    </source>
</evidence>
<dbReference type="AlphaFoldDB" id="A0A2Z6ETR6"/>
<evidence type="ECO:0000256" key="2">
    <source>
        <dbReference type="ARBA" id="ARBA00022679"/>
    </source>
</evidence>
<dbReference type="KEGG" id="mcys:MCB1EB_0658"/>
<evidence type="ECO:0000256" key="3">
    <source>
        <dbReference type="ARBA" id="ARBA00024303"/>
    </source>
</evidence>
<evidence type="ECO:0000313" key="8">
    <source>
        <dbReference type="EMBL" id="BBE08819.1"/>
    </source>
</evidence>
<keyword evidence="1" id="KW-0328">Glycosyltransferase</keyword>
<reference evidence="8 9" key="1">
    <citation type="journal article" date="2018" name="Microbes Environ.">
        <title>Comparative Genomic Insights into Endofungal Lifestyles of Two Bacterial Endosymbionts, Mycoavidus cysteinexigens and Burkholderia rhizoxinica.</title>
        <authorList>
            <person name="Sharmin D."/>
            <person name="Guo Y."/>
            <person name="Nishizawa T."/>
            <person name="Ohshima S."/>
            <person name="Sato Y."/>
            <person name="Takashima Y."/>
            <person name="Narisawa K."/>
            <person name="Ohta H."/>
        </authorList>
    </citation>
    <scope>NUCLEOTIDE SEQUENCE [LARGE SCALE GENOMIC DNA]</scope>
    <source>
        <strain evidence="8 9">B1-EB</strain>
    </source>
</reference>
<dbReference type="Pfam" id="PF10093">
    <property type="entry name" value="EarP"/>
    <property type="match status" value="1"/>
</dbReference>